<accession>A0ACC0NDU0</accession>
<evidence type="ECO:0000313" key="2">
    <source>
        <dbReference type="Proteomes" id="UP001062846"/>
    </source>
</evidence>
<protein>
    <submittedName>
        <fullName evidence="1">Uncharacterized protein</fullName>
    </submittedName>
</protein>
<comment type="caution">
    <text evidence="1">The sequence shown here is derived from an EMBL/GenBank/DDBJ whole genome shotgun (WGS) entry which is preliminary data.</text>
</comment>
<sequence length="127" mass="14418">MKAATTAMTCVLLFPSEAAAGFGMDLVRCYFGFLSFFFGTLLVDAVPWRTSSFIEAVYKLIFIFHFKHGYLLILVYCAMSRCFPFPPPGYEKKARLDEANSLNKIVFWFSTKAFDINLLHMGLELDG</sequence>
<gene>
    <name evidence="1" type="ORF">RHMOL_Rhmol06G0148300</name>
</gene>
<keyword evidence="2" id="KW-1185">Reference proteome</keyword>
<dbReference type="EMBL" id="CM046393">
    <property type="protein sequence ID" value="KAI8550974.1"/>
    <property type="molecule type" value="Genomic_DNA"/>
</dbReference>
<evidence type="ECO:0000313" key="1">
    <source>
        <dbReference type="EMBL" id="KAI8550974.1"/>
    </source>
</evidence>
<reference evidence="1" key="1">
    <citation type="submission" date="2022-02" db="EMBL/GenBank/DDBJ databases">
        <title>Plant Genome Project.</title>
        <authorList>
            <person name="Zhang R.-G."/>
        </authorList>
    </citation>
    <scope>NUCLEOTIDE SEQUENCE</scope>
    <source>
        <strain evidence="1">AT1</strain>
    </source>
</reference>
<dbReference type="Proteomes" id="UP001062846">
    <property type="component" value="Chromosome 6"/>
</dbReference>
<organism evidence="1 2">
    <name type="scientific">Rhododendron molle</name>
    <name type="common">Chinese azalea</name>
    <name type="synonym">Azalea mollis</name>
    <dbReference type="NCBI Taxonomy" id="49168"/>
    <lineage>
        <taxon>Eukaryota</taxon>
        <taxon>Viridiplantae</taxon>
        <taxon>Streptophyta</taxon>
        <taxon>Embryophyta</taxon>
        <taxon>Tracheophyta</taxon>
        <taxon>Spermatophyta</taxon>
        <taxon>Magnoliopsida</taxon>
        <taxon>eudicotyledons</taxon>
        <taxon>Gunneridae</taxon>
        <taxon>Pentapetalae</taxon>
        <taxon>asterids</taxon>
        <taxon>Ericales</taxon>
        <taxon>Ericaceae</taxon>
        <taxon>Ericoideae</taxon>
        <taxon>Rhodoreae</taxon>
        <taxon>Rhododendron</taxon>
    </lineage>
</organism>
<name>A0ACC0NDU0_RHOML</name>
<proteinExistence type="predicted"/>